<sequence>MDRETKISQSVSSFRLPRYEQLPEVELYLDQTTAYISERLALLGDVKLTNSMISNYVKHKLIRRPVKKKYAADQIAELFFIAVAKNVMQLNDLKAAIELQRQSYSTAVAYNYFAAELENILPYVFGLKEQLADVGHDNSEYQRMLRNIIMAVCYKAYIDKYYADLQAELAQK</sequence>
<dbReference type="PATRIC" id="fig|1423718.3.peg.2115"/>
<dbReference type="PANTHER" id="PTHR40056">
    <property type="entry name" value="HYPOTHETICAL CYTOSOLIC PROTEIN"/>
    <property type="match status" value="1"/>
</dbReference>
<dbReference type="EMBL" id="AYYP01000039">
    <property type="protein sequence ID" value="KRM64197.1"/>
    <property type="molecule type" value="Genomic_DNA"/>
</dbReference>
<evidence type="ECO:0008006" key="3">
    <source>
        <dbReference type="Google" id="ProtNLM"/>
    </source>
</evidence>
<evidence type="ECO:0000313" key="1">
    <source>
        <dbReference type="EMBL" id="KRM64197.1"/>
    </source>
</evidence>
<dbReference type="Pfam" id="PF08876">
    <property type="entry name" value="DUF1836"/>
    <property type="match status" value="1"/>
</dbReference>
<dbReference type="InterPro" id="IPR014975">
    <property type="entry name" value="DUF1836"/>
</dbReference>
<dbReference type="RefSeq" id="WP_056976775.1">
    <property type="nucleotide sequence ID" value="NZ_AYYP01000039.1"/>
</dbReference>
<protein>
    <recommendedName>
        <fullName evidence="3">BS ykrK family protein</fullName>
    </recommendedName>
</protein>
<accession>A0A0R2ABU1</accession>
<dbReference type="Proteomes" id="UP000051008">
    <property type="component" value="Unassembled WGS sequence"/>
</dbReference>
<organism evidence="1 2">
    <name type="scientific">Ligilactobacillus agilis DSM 20509</name>
    <dbReference type="NCBI Taxonomy" id="1423718"/>
    <lineage>
        <taxon>Bacteria</taxon>
        <taxon>Bacillati</taxon>
        <taxon>Bacillota</taxon>
        <taxon>Bacilli</taxon>
        <taxon>Lactobacillales</taxon>
        <taxon>Lactobacillaceae</taxon>
        <taxon>Ligilactobacillus</taxon>
    </lineage>
</organism>
<evidence type="ECO:0000313" key="2">
    <source>
        <dbReference type="Proteomes" id="UP000051008"/>
    </source>
</evidence>
<gene>
    <name evidence="1" type="ORF">FC14_GL002040</name>
</gene>
<dbReference type="AlphaFoldDB" id="A0A0R2ABU1"/>
<name>A0A0R2ABU1_9LACO</name>
<keyword evidence="2" id="KW-1185">Reference proteome</keyword>
<comment type="caution">
    <text evidence="1">The sequence shown here is derived from an EMBL/GenBank/DDBJ whole genome shotgun (WGS) entry which is preliminary data.</text>
</comment>
<reference evidence="1 2" key="1">
    <citation type="journal article" date="2015" name="Genome Announc.">
        <title>Expanding the biotechnology potential of lactobacilli through comparative genomics of 213 strains and associated genera.</title>
        <authorList>
            <person name="Sun Z."/>
            <person name="Harris H.M."/>
            <person name="McCann A."/>
            <person name="Guo C."/>
            <person name="Argimon S."/>
            <person name="Zhang W."/>
            <person name="Yang X."/>
            <person name="Jeffery I.B."/>
            <person name="Cooney J.C."/>
            <person name="Kagawa T.F."/>
            <person name="Liu W."/>
            <person name="Song Y."/>
            <person name="Salvetti E."/>
            <person name="Wrobel A."/>
            <person name="Rasinkangas P."/>
            <person name="Parkhill J."/>
            <person name="Rea M.C."/>
            <person name="O'Sullivan O."/>
            <person name="Ritari J."/>
            <person name="Douillard F.P."/>
            <person name="Paul Ross R."/>
            <person name="Yang R."/>
            <person name="Briner A.E."/>
            <person name="Felis G.E."/>
            <person name="de Vos W.M."/>
            <person name="Barrangou R."/>
            <person name="Klaenhammer T.R."/>
            <person name="Caufield P.W."/>
            <person name="Cui Y."/>
            <person name="Zhang H."/>
            <person name="O'Toole P.W."/>
        </authorList>
    </citation>
    <scope>NUCLEOTIDE SEQUENCE [LARGE SCALE GENOMIC DNA]</scope>
    <source>
        <strain evidence="1 2">DSM 20509</strain>
    </source>
</reference>
<dbReference type="PANTHER" id="PTHR40056:SF1">
    <property type="entry name" value="DUF1836 DOMAIN-CONTAINING PROTEIN"/>
    <property type="match status" value="1"/>
</dbReference>
<dbReference type="OrthoDB" id="3191472at2"/>
<proteinExistence type="predicted"/>